<feature type="domain" description="RING-type" evidence="9">
    <location>
        <begin position="304"/>
        <end position="343"/>
    </location>
</feature>
<keyword evidence="6" id="KW-0833">Ubl conjugation pathway</keyword>
<evidence type="ECO:0000256" key="3">
    <source>
        <dbReference type="ARBA" id="ARBA00022679"/>
    </source>
</evidence>
<evidence type="ECO:0000313" key="10">
    <source>
        <dbReference type="EMBL" id="KAK9728390.1"/>
    </source>
</evidence>
<evidence type="ECO:0000256" key="7">
    <source>
        <dbReference type="ARBA" id="ARBA00022833"/>
    </source>
</evidence>
<dbReference type="PANTHER" id="PTHR22996">
    <property type="entry name" value="MAHOGUNIN"/>
    <property type="match status" value="1"/>
</dbReference>
<gene>
    <name evidence="10" type="ORF">K7432_001104</name>
</gene>
<dbReference type="Gene3D" id="3.30.40.10">
    <property type="entry name" value="Zinc/RING finger domain, C3HC4 (zinc finger)"/>
    <property type="match status" value="1"/>
</dbReference>
<keyword evidence="11" id="KW-1185">Reference proteome</keyword>
<reference evidence="10 11" key="1">
    <citation type="submission" date="2023-04" db="EMBL/GenBank/DDBJ databases">
        <title>Genome of Basidiobolus ranarum AG-B5.</title>
        <authorList>
            <person name="Stajich J.E."/>
            <person name="Carter-House D."/>
            <person name="Gryganskyi A."/>
        </authorList>
    </citation>
    <scope>NUCLEOTIDE SEQUENCE [LARGE SCALE GENOMIC DNA]</scope>
    <source>
        <strain evidence="10 11">AG-B5</strain>
    </source>
</reference>
<keyword evidence="7" id="KW-0862">Zinc</keyword>
<dbReference type="Pfam" id="PF26192">
    <property type="entry name" value="RNF157-like_N"/>
    <property type="match status" value="1"/>
</dbReference>
<evidence type="ECO:0000256" key="2">
    <source>
        <dbReference type="ARBA" id="ARBA00012483"/>
    </source>
</evidence>
<keyword evidence="4" id="KW-0479">Metal-binding</keyword>
<evidence type="ECO:0000256" key="1">
    <source>
        <dbReference type="ARBA" id="ARBA00000900"/>
    </source>
</evidence>
<dbReference type="SMART" id="SM00184">
    <property type="entry name" value="RING"/>
    <property type="match status" value="1"/>
</dbReference>
<dbReference type="EMBL" id="JASJQH010006898">
    <property type="protein sequence ID" value="KAK9728390.1"/>
    <property type="molecule type" value="Genomic_DNA"/>
</dbReference>
<dbReference type="Pfam" id="PF13920">
    <property type="entry name" value="zf-C3HC4_3"/>
    <property type="match status" value="1"/>
</dbReference>
<dbReference type="InterPro" id="IPR013083">
    <property type="entry name" value="Znf_RING/FYVE/PHD"/>
</dbReference>
<evidence type="ECO:0000313" key="11">
    <source>
        <dbReference type="Proteomes" id="UP001479436"/>
    </source>
</evidence>
<proteinExistence type="predicted"/>
<protein>
    <recommendedName>
        <fullName evidence="2">RING-type E3 ubiquitin transferase</fullName>
        <ecNumber evidence="2">2.3.2.27</ecNumber>
    </recommendedName>
</protein>
<dbReference type="Proteomes" id="UP001479436">
    <property type="component" value="Unassembled WGS sequence"/>
</dbReference>
<comment type="caution">
    <text evidence="10">The sequence shown here is derived from an EMBL/GenBank/DDBJ whole genome shotgun (WGS) entry which is preliminary data.</text>
</comment>
<keyword evidence="3" id="KW-0808">Transferase</keyword>
<name>A0ABR2WA60_9FUNG</name>
<accession>A0ABR2WA60</accession>
<evidence type="ECO:0000259" key="9">
    <source>
        <dbReference type="PROSITE" id="PS50089"/>
    </source>
</evidence>
<keyword evidence="5 8" id="KW-0863">Zinc-finger</keyword>
<evidence type="ECO:0000256" key="4">
    <source>
        <dbReference type="ARBA" id="ARBA00022723"/>
    </source>
</evidence>
<dbReference type="InterPro" id="IPR045194">
    <property type="entry name" value="MGRN1/RNF157-like"/>
</dbReference>
<evidence type="ECO:0000256" key="5">
    <source>
        <dbReference type="ARBA" id="ARBA00022771"/>
    </source>
</evidence>
<dbReference type="EC" id="2.3.2.27" evidence="2"/>
<dbReference type="InterPro" id="IPR058981">
    <property type="entry name" value="MGRN1/RNF157-like_N"/>
</dbReference>
<comment type="catalytic activity">
    <reaction evidence="1">
        <text>S-ubiquitinyl-[E2 ubiquitin-conjugating enzyme]-L-cysteine + [acceptor protein]-L-lysine = [E2 ubiquitin-conjugating enzyme]-L-cysteine + N(6)-ubiquitinyl-[acceptor protein]-L-lysine.</text>
        <dbReference type="EC" id="2.3.2.27"/>
    </reaction>
</comment>
<dbReference type="SUPFAM" id="SSF57850">
    <property type="entry name" value="RING/U-box"/>
    <property type="match status" value="1"/>
</dbReference>
<dbReference type="InterPro" id="IPR001841">
    <property type="entry name" value="Znf_RING"/>
</dbReference>
<sequence>MDFFTRLGSSLRLALSEIYSLSRLAILYIDESDPSHFTEFLYFGPYLEVQTSSNSDQSNQNSWNEIPVMNSVSSKGALSTSESFLASSNVFYPSINLRMTSLKLLKTSEANTYQLRFTFDAEEECNIRLFWMAKEDQHTKANIRLHQKYSDCPKSYSCSSGIAQQFILPEDQLLQVSKYCFKDLVMQPKINDFRSSQDVSNEYQSSIDSISQIDQVCHDLVDVWYPLVILMETVPTGDTPHTALLTFCNFTINDEREYNIQPLKQKFHINDTTFLVQKIYGRSQVDDGISCDEPPFAKNATEECIICLTETVTTTILPCRHSCLCKGCAEELQSRSNCCPICRQSKWTYHCVLRAML</sequence>
<dbReference type="PANTHER" id="PTHR22996:SF0">
    <property type="entry name" value="RE60872P-RELATED"/>
    <property type="match status" value="1"/>
</dbReference>
<organism evidence="10 11">
    <name type="scientific">Basidiobolus ranarum</name>
    <dbReference type="NCBI Taxonomy" id="34480"/>
    <lineage>
        <taxon>Eukaryota</taxon>
        <taxon>Fungi</taxon>
        <taxon>Fungi incertae sedis</taxon>
        <taxon>Zoopagomycota</taxon>
        <taxon>Entomophthoromycotina</taxon>
        <taxon>Basidiobolomycetes</taxon>
        <taxon>Basidiobolales</taxon>
        <taxon>Basidiobolaceae</taxon>
        <taxon>Basidiobolus</taxon>
    </lineage>
</organism>
<evidence type="ECO:0000256" key="8">
    <source>
        <dbReference type="PROSITE-ProRule" id="PRU00175"/>
    </source>
</evidence>
<evidence type="ECO:0000256" key="6">
    <source>
        <dbReference type="ARBA" id="ARBA00022786"/>
    </source>
</evidence>
<dbReference type="PROSITE" id="PS50089">
    <property type="entry name" value="ZF_RING_2"/>
    <property type="match status" value="1"/>
</dbReference>